<dbReference type="SUPFAM" id="SSF81273">
    <property type="entry name" value="H-NS histone-like proteins"/>
    <property type="match status" value="1"/>
</dbReference>
<keyword evidence="1" id="KW-0238">DNA-binding</keyword>
<dbReference type="AlphaFoldDB" id="A0A2N7X040"/>
<dbReference type="Proteomes" id="UP000240638">
    <property type="component" value="Unassembled WGS sequence"/>
</dbReference>
<dbReference type="EMBL" id="PYUC01000001">
    <property type="protein sequence ID" value="PTB22663.1"/>
    <property type="molecule type" value="Genomic_DNA"/>
</dbReference>
<evidence type="ECO:0000313" key="1">
    <source>
        <dbReference type="EMBL" id="PMS35099.1"/>
    </source>
</evidence>
<dbReference type="GO" id="GO:0003677">
    <property type="term" value="F:DNA binding"/>
    <property type="evidence" value="ECO:0007669"/>
    <property type="project" value="UniProtKB-KW"/>
</dbReference>
<dbReference type="Proteomes" id="UP000235777">
    <property type="component" value="Unassembled WGS sequence"/>
</dbReference>
<dbReference type="InterPro" id="IPR037150">
    <property type="entry name" value="H-NS_C_dom_sf"/>
</dbReference>
<keyword evidence="3" id="KW-1185">Reference proteome</keyword>
<reference evidence="2 4" key="2">
    <citation type="submission" date="2018-03" db="EMBL/GenBank/DDBJ databases">
        <title>Whole genome analyses suggest that Burkholderia sensu lato contains two further novel genera in the rhizoxinica-symbiotica group Mycetohabitans gen. nov., and Trinickia gen. nov.: implications for the evolution of diazotrophy and nodulation in the Burkholderiaceae.</title>
        <authorList>
            <person name="Estrada De Los Santos P."/>
            <person name="Palmer M."/>
            <person name="Chavez-Ramirez B."/>
            <person name="Steenkamp E.T."/>
            <person name="Hirsch A.M."/>
            <person name="Manyaka P."/>
            <person name="Maluk M."/>
            <person name="Lafos M."/>
            <person name="Crook M."/>
            <person name="Gross E."/>
            <person name="Simon M.F."/>
            <person name="Bueno Dos Reis Junior F."/>
            <person name="Poole P.S."/>
            <person name="Venter S.N."/>
            <person name="James E.K."/>
        </authorList>
    </citation>
    <scope>NUCLEOTIDE SEQUENCE [LARGE SCALE GENOMIC DNA]</scope>
    <source>
        <strain evidence="2 4">JPY-366</strain>
    </source>
</reference>
<reference evidence="1 3" key="1">
    <citation type="submission" date="2018-01" db="EMBL/GenBank/DDBJ databases">
        <title>Whole genome analyses suggest that Burkholderia sensu lato contains two further novel genera in the rhizoxinica-symbiotica group Mycetohabitans gen. nov., and Trinickia gen. nov.: implications for the evolution of diazotrophy and nodulation in the Burkholderiaceae.</title>
        <authorList>
            <person name="Estrada-de los Santos P."/>
            <person name="Palmer M."/>
            <person name="Chavez-Ramirez B."/>
            <person name="Beukes C."/>
            <person name="Steenkamp E.T."/>
            <person name="Hirsch A.M."/>
            <person name="Manyaka P."/>
            <person name="Maluk M."/>
            <person name="Lafos M."/>
            <person name="Crook M."/>
            <person name="Gross E."/>
            <person name="Simon M.F."/>
            <person name="Bueno dos Reis Junior F."/>
            <person name="Poole P.S."/>
            <person name="Venter S.N."/>
            <person name="James E.K."/>
        </authorList>
    </citation>
    <scope>NUCLEOTIDE SEQUENCE [LARGE SCALE GENOMIC DNA]</scope>
    <source>
        <strain evidence="1 3">JPY 581</strain>
    </source>
</reference>
<protein>
    <submittedName>
        <fullName evidence="1">DNA-binding protein</fullName>
    </submittedName>
</protein>
<dbReference type="RefSeq" id="WP_026230370.1">
    <property type="nucleotide sequence ID" value="NZ_KB890220.1"/>
</dbReference>
<evidence type="ECO:0000313" key="2">
    <source>
        <dbReference type="EMBL" id="PTB22663.1"/>
    </source>
</evidence>
<evidence type="ECO:0000313" key="3">
    <source>
        <dbReference type="Proteomes" id="UP000235777"/>
    </source>
</evidence>
<proteinExistence type="predicted"/>
<name>A0A2N7X040_9BURK</name>
<dbReference type="Gene3D" id="4.10.430.10">
    <property type="entry name" value="Histone-like protein H-NS, C-terminal domain"/>
    <property type="match status" value="1"/>
</dbReference>
<evidence type="ECO:0000313" key="4">
    <source>
        <dbReference type="Proteomes" id="UP000240638"/>
    </source>
</evidence>
<accession>A0A2N7X040</accession>
<gene>
    <name evidence="1" type="ORF">C0Z20_20385</name>
    <name evidence="2" type="ORF">C9I57_02535</name>
</gene>
<organism evidence="1 3">
    <name type="scientific">Trinickia symbiotica</name>
    <dbReference type="NCBI Taxonomy" id="863227"/>
    <lineage>
        <taxon>Bacteria</taxon>
        <taxon>Pseudomonadati</taxon>
        <taxon>Pseudomonadota</taxon>
        <taxon>Betaproteobacteria</taxon>
        <taxon>Burkholderiales</taxon>
        <taxon>Burkholderiaceae</taxon>
        <taxon>Trinickia</taxon>
    </lineage>
</organism>
<dbReference type="OrthoDB" id="8966769at2"/>
<comment type="caution">
    <text evidence="1">The sequence shown here is derived from an EMBL/GenBank/DDBJ whole genome shotgun (WGS) entry which is preliminary data.</text>
</comment>
<sequence length="82" mass="9688">MEQLEGEARERLIRWLRRRMDEYGITLQAVAESISADRQPERPVLYRDAMGNTWDGYGDMPDWLRRAVAAGQQIDFYRCAEH</sequence>
<dbReference type="EMBL" id="PNYC01000013">
    <property type="protein sequence ID" value="PMS35099.1"/>
    <property type="molecule type" value="Genomic_DNA"/>
</dbReference>